<evidence type="ECO:0000259" key="1">
    <source>
        <dbReference type="Pfam" id="PF19955"/>
    </source>
</evidence>
<dbReference type="EMBL" id="CP042997">
    <property type="protein sequence ID" value="QEH36135.1"/>
    <property type="molecule type" value="Genomic_DNA"/>
</dbReference>
<accession>A0A5B9W7S0</accession>
<keyword evidence="3" id="KW-1185">Reference proteome</keyword>
<dbReference type="AlphaFoldDB" id="A0A5B9W7S0"/>
<dbReference type="Proteomes" id="UP000324233">
    <property type="component" value="Chromosome"/>
</dbReference>
<evidence type="ECO:0000313" key="2">
    <source>
        <dbReference type="EMBL" id="QEH36135.1"/>
    </source>
</evidence>
<feature type="domain" description="Effector-associated" evidence="1">
    <location>
        <begin position="7"/>
        <end position="91"/>
    </location>
</feature>
<dbReference type="OrthoDB" id="9806666at2"/>
<proteinExistence type="predicted"/>
<dbReference type="InterPro" id="IPR045430">
    <property type="entry name" value="EAD1"/>
</dbReference>
<evidence type="ECO:0000313" key="3">
    <source>
        <dbReference type="Proteomes" id="UP000324233"/>
    </source>
</evidence>
<name>A0A5B9W7S0_9BACT</name>
<dbReference type="KEGG" id="agv:OJF2_46950"/>
<gene>
    <name evidence="2" type="ORF">OJF2_46950</name>
</gene>
<dbReference type="RefSeq" id="WP_148595850.1">
    <property type="nucleotide sequence ID" value="NZ_CP042997.1"/>
</dbReference>
<organism evidence="2 3">
    <name type="scientific">Aquisphaera giovannonii</name>
    <dbReference type="NCBI Taxonomy" id="406548"/>
    <lineage>
        <taxon>Bacteria</taxon>
        <taxon>Pseudomonadati</taxon>
        <taxon>Planctomycetota</taxon>
        <taxon>Planctomycetia</taxon>
        <taxon>Isosphaerales</taxon>
        <taxon>Isosphaeraceae</taxon>
        <taxon>Aquisphaera</taxon>
    </lineage>
</organism>
<dbReference type="Pfam" id="PF19955">
    <property type="entry name" value="EAD1"/>
    <property type="match status" value="1"/>
</dbReference>
<sequence>MGFIRRRFTKEQRQRLRGIIADAFTRADLNQLVEDAFDEKLENIASPGNMLEVVRELILWSSKRGRENELLCALRAARPSRADVQAIAGELLPEDYDCLKSRDSSDQAITELPLGVLAHYKPWTGMSGIESATWLVLVLSLFALGLASRSEILRQQNKEPEKSLSEIDRVRGRLEVRLDARERPLFKFHGGGLPVADGRPGMVAHDPEIERLSKDLSTLLDIFDRAIGSAGLSERDQLRLDLAETALNWKNRAGTALSWGNQYSISDLLKDRCLMPAARDIDPGISLSSLLAPGNDCGRFDPLRAASIEGYVVAVRDGDLVGLVRHFHHPRPLPVETIIEISLTKNAQPNKRVRAILTPRSRALSSIRGDVWESASLKKSLVGHRVRLVGWVVFDPVASSESENTNPGNTQNSAATAWRICPVSQIRIGP</sequence>
<reference evidence="2 3" key="1">
    <citation type="submission" date="2019-08" db="EMBL/GenBank/DDBJ databases">
        <title>Deep-cultivation of Planctomycetes and their phenomic and genomic characterization uncovers novel biology.</title>
        <authorList>
            <person name="Wiegand S."/>
            <person name="Jogler M."/>
            <person name="Boedeker C."/>
            <person name="Pinto D."/>
            <person name="Vollmers J."/>
            <person name="Rivas-Marin E."/>
            <person name="Kohn T."/>
            <person name="Peeters S.H."/>
            <person name="Heuer A."/>
            <person name="Rast P."/>
            <person name="Oberbeckmann S."/>
            <person name="Bunk B."/>
            <person name="Jeske O."/>
            <person name="Meyerdierks A."/>
            <person name="Storesund J.E."/>
            <person name="Kallscheuer N."/>
            <person name="Luecker S."/>
            <person name="Lage O.M."/>
            <person name="Pohl T."/>
            <person name="Merkel B.J."/>
            <person name="Hornburger P."/>
            <person name="Mueller R.-W."/>
            <person name="Bruemmer F."/>
            <person name="Labrenz M."/>
            <person name="Spormann A.M."/>
            <person name="Op den Camp H."/>
            <person name="Overmann J."/>
            <person name="Amann R."/>
            <person name="Jetten M.S.M."/>
            <person name="Mascher T."/>
            <person name="Medema M.H."/>
            <person name="Devos D.P."/>
            <person name="Kaster A.-K."/>
            <person name="Ovreas L."/>
            <person name="Rohde M."/>
            <person name="Galperin M.Y."/>
            <person name="Jogler C."/>
        </authorList>
    </citation>
    <scope>NUCLEOTIDE SEQUENCE [LARGE SCALE GENOMIC DNA]</scope>
    <source>
        <strain evidence="2 3">OJF2</strain>
    </source>
</reference>
<protein>
    <recommendedName>
        <fullName evidence="1">Effector-associated domain-containing protein</fullName>
    </recommendedName>
</protein>